<sequence length="185" mass="20173">MSGHNRWTQIKRQKAITDAKKSKIFSKLVRFISVEAKLSGGKESPGLRAAIEKAKKVNMSGDVIERAVKKASEPGAHMDAITYETHGPGGVGIIIETLTDSKNRTAQDIKHILTKNGFALGGIGSVTWAFTKQNPRQGGARTPEGLVWIPTSTISLSDADLELLDKLVEELEEMDDVQEIYTNAE</sequence>
<dbReference type="InterPro" id="IPR029072">
    <property type="entry name" value="YebC-like"/>
</dbReference>
<dbReference type="Proteomes" id="UP000176484">
    <property type="component" value="Unassembled WGS sequence"/>
</dbReference>
<comment type="similarity">
    <text evidence="1">Belongs to the TACO1 family.</text>
</comment>
<organism evidence="6 7">
    <name type="scientific">Candidatus Nomurabacteria bacterium GWB1_40_6</name>
    <dbReference type="NCBI Taxonomy" id="1801727"/>
    <lineage>
        <taxon>Bacteria</taxon>
        <taxon>Candidatus Nomuraibacteriota</taxon>
    </lineage>
</organism>
<dbReference type="Gene3D" id="1.10.10.200">
    <property type="match status" value="1"/>
</dbReference>
<feature type="domain" description="TACO1/YebC-like N-terminal" evidence="5">
    <location>
        <begin position="5"/>
        <end position="72"/>
    </location>
</feature>
<dbReference type="Pfam" id="PF01709">
    <property type="entry name" value="Transcrip_reg"/>
    <property type="match status" value="2"/>
</dbReference>
<reference evidence="6 7" key="1">
    <citation type="journal article" date="2016" name="Nat. Commun.">
        <title>Thousands of microbial genomes shed light on interconnected biogeochemical processes in an aquifer system.</title>
        <authorList>
            <person name="Anantharaman K."/>
            <person name="Brown C.T."/>
            <person name="Hug L.A."/>
            <person name="Sharon I."/>
            <person name="Castelle C.J."/>
            <person name="Probst A.J."/>
            <person name="Thomas B.C."/>
            <person name="Singh A."/>
            <person name="Wilkins M.J."/>
            <person name="Karaoz U."/>
            <person name="Brodie E.L."/>
            <person name="Williams K.H."/>
            <person name="Hubbard S.S."/>
            <person name="Banfield J.F."/>
        </authorList>
    </citation>
    <scope>NUCLEOTIDE SEQUENCE [LARGE SCALE GENOMIC DNA]</scope>
</reference>
<gene>
    <name evidence="6" type="ORF">A2121_01955</name>
</gene>
<evidence type="ECO:0008006" key="8">
    <source>
        <dbReference type="Google" id="ProtNLM"/>
    </source>
</evidence>
<evidence type="ECO:0000256" key="2">
    <source>
        <dbReference type="ARBA" id="ARBA00023015"/>
    </source>
</evidence>
<evidence type="ECO:0000313" key="6">
    <source>
        <dbReference type="EMBL" id="OGI46095.1"/>
    </source>
</evidence>
<protein>
    <recommendedName>
        <fullName evidence="8">Transcriptional regulator</fullName>
    </recommendedName>
</protein>
<evidence type="ECO:0000259" key="5">
    <source>
        <dbReference type="Pfam" id="PF20772"/>
    </source>
</evidence>
<dbReference type="EMBL" id="MFTD01000031">
    <property type="protein sequence ID" value="OGI46095.1"/>
    <property type="molecule type" value="Genomic_DNA"/>
</dbReference>
<evidence type="ECO:0000313" key="7">
    <source>
        <dbReference type="Proteomes" id="UP000176484"/>
    </source>
</evidence>
<dbReference type="GO" id="GO:0005737">
    <property type="term" value="C:cytoplasm"/>
    <property type="evidence" value="ECO:0007669"/>
    <property type="project" value="UniProtKB-ARBA"/>
</dbReference>
<dbReference type="InterPro" id="IPR049083">
    <property type="entry name" value="TACO1_YebC_N"/>
</dbReference>
<accession>A0A1F6TM06</accession>
<dbReference type="SUPFAM" id="SSF75625">
    <property type="entry name" value="YebC-like"/>
    <property type="match status" value="1"/>
</dbReference>
<dbReference type="InterPro" id="IPR002876">
    <property type="entry name" value="Transcrip_reg_TACO1-like"/>
</dbReference>
<dbReference type="Gene3D" id="3.30.70.980">
    <property type="match status" value="1"/>
</dbReference>
<dbReference type="AlphaFoldDB" id="A0A1F6TM06"/>
<dbReference type="InterPro" id="IPR017856">
    <property type="entry name" value="Integrase-like_N"/>
</dbReference>
<comment type="caution">
    <text evidence="6">The sequence shown here is derived from an EMBL/GenBank/DDBJ whole genome shotgun (WGS) entry which is preliminary data.</text>
</comment>
<keyword evidence="2" id="KW-0805">Transcription regulation</keyword>
<evidence type="ECO:0000259" key="4">
    <source>
        <dbReference type="Pfam" id="PF01709"/>
    </source>
</evidence>
<feature type="domain" description="TACO1/YebC-like second and third" evidence="4">
    <location>
        <begin position="79"/>
        <end position="133"/>
    </location>
</feature>
<feature type="domain" description="TACO1/YebC-like second and third" evidence="4">
    <location>
        <begin position="145"/>
        <end position="184"/>
    </location>
</feature>
<dbReference type="PANTHER" id="PTHR12532:SF0">
    <property type="entry name" value="TRANSLATIONAL ACTIVATOR OF CYTOCHROME C OXIDASE 1"/>
    <property type="match status" value="1"/>
</dbReference>
<evidence type="ECO:0000256" key="3">
    <source>
        <dbReference type="ARBA" id="ARBA00023163"/>
    </source>
</evidence>
<dbReference type="InterPro" id="IPR026564">
    <property type="entry name" value="Transcrip_reg_TACO1-like_dom3"/>
</dbReference>
<keyword evidence="3" id="KW-0804">Transcription</keyword>
<evidence type="ECO:0000256" key="1">
    <source>
        <dbReference type="ARBA" id="ARBA00008724"/>
    </source>
</evidence>
<name>A0A1F6TM06_9BACT</name>
<dbReference type="InterPro" id="IPR048300">
    <property type="entry name" value="TACO1_YebC-like_2nd/3rd_dom"/>
</dbReference>
<dbReference type="Pfam" id="PF20772">
    <property type="entry name" value="TACO1_YebC_N"/>
    <property type="match status" value="1"/>
</dbReference>
<proteinExistence type="inferred from homology"/>
<dbReference type="PANTHER" id="PTHR12532">
    <property type="entry name" value="TRANSLATIONAL ACTIVATOR OF CYTOCHROME C OXIDASE 1"/>
    <property type="match status" value="1"/>
</dbReference>